<keyword evidence="3 6" id="KW-0731">Sigma factor</keyword>
<dbReference type="Gene3D" id="1.10.10.10">
    <property type="entry name" value="Winged helix-like DNA-binding domain superfamily/Winged helix DNA-binding domain"/>
    <property type="match status" value="1"/>
</dbReference>
<feature type="coiled-coil region" evidence="7">
    <location>
        <begin position="161"/>
        <end position="188"/>
    </location>
</feature>
<sequence length="191" mass="22555">MNFSKKVTGLFCDAREKQRFNSALEKQYSGLYRLAFAWCHQAAVAEDLVQETLLKAIESRKDIECLEHLNAWLCRIMHNQFLDNIRYNRRWEWVEESEIDQHFCADCTETQLIKQQTAERFYQALSRLPFTQREAITLADLQGFSYQEIAEITATPIGTVMSRISRGREKLKELLQQAEDQQRRVVSLWRS</sequence>
<dbReference type="PROSITE" id="PS01063">
    <property type="entry name" value="SIGMA70_ECF"/>
    <property type="match status" value="1"/>
</dbReference>
<dbReference type="SUPFAM" id="SSF88659">
    <property type="entry name" value="Sigma3 and sigma4 domains of RNA polymerase sigma factors"/>
    <property type="match status" value="1"/>
</dbReference>
<dbReference type="CDD" id="cd06171">
    <property type="entry name" value="Sigma70_r4"/>
    <property type="match status" value="1"/>
</dbReference>
<evidence type="ECO:0000259" key="9">
    <source>
        <dbReference type="Pfam" id="PF08281"/>
    </source>
</evidence>
<comment type="similarity">
    <text evidence="1 6">Belongs to the sigma-70 factor family. ECF subfamily.</text>
</comment>
<gene>
    <name evidence="10" type="ORF">H8792_010145</name>
</gene>
<dbReference type="InterPro" id="IPR013324">
    <property type="entry name" value="RNA_pol_sigma_r3/r4-like"/>
</dbReference>
<dbReference type="Proteomes" id="UP001193680">
    <property type="component" value="Unassembled WGS sequence"/>
</dbReference>
<organism evidence="10 11">
    <name type="scientific">Thiomicrorhabdus heinhorstiae</name>
    <dbReference type="NCBI Taxonomy" id="2748010"/>
    <lineage>
        <taxon>Bacteria</taxon>
        <taxon>Pseudomonadati</taxon>
        <taxon>Pseudomonadota</taxon>
        <taxon>Gammaproteobacteria</taxon>
        <taxon>Thiotrichales</taxon>
        <taxon>Piscirickettsiaceae</taxon>
        <taxon>Thiomicrorhabdus</taxon>
    </lineage>
</organism>
<evidence type="ECO:0000256" key="6">
    <source>
        <dbReference type="RuleBase" id="RU000716"/>
    </source>
</evidence>
<keyword evidence="4 6" id="KW-0238">DNA-binding</keyword>
<evidence type="ECO:0000256" key="2">
    <source>
        <dbReference type="ARBA" id="ARBA00023015"/>
    </source>
</evidence>
<protein>
    <recommendedName>
        <fullName evidence="6">RNA polymerase sigma factor</fullName>
    </recommendedName>
</protein>
<evidence type="ECO:0000259" key="8">
    <source>
        <dbReference type="Pfam" id="PF04542"/>
    </source>
</evidence>
<proteinExistence type="inferred from homology"/>
<keyword evidence="11" id="KW-1185">Reference proteome</keyword>
<keyword evidence="2 6" id="KW-0805">Transcription regulation</keyword>
<dbReference type="EMBL" id="JACBGI020000025">
    <property type="protein sequence ID" value="MBF6058700.1"/>
    <property type="molecule type" value="Genomic_DNA"/>
</dbReference>
<reference evidence="10 11" key="2">
    <citation type="submission" date="2020-11" db="EMBL/GenBank/DDBJ databases">
        <title>Sulfur oxidizing isolate from Hospital Hole Sinkhole.</title>
        <authorList>
            <person name="Scott K.M."/>
        </authorList>
    </citation>
    <scope>NUCLEOTIDE SEQUENCE [LARGE SCALE GENOMIC DNA]</scope>
    <source>
        <strain evidence="10 11">HH1</strain>
    </source>
</reference>
<comment type="caution">
    <text evidence="10">The sequence shown here is derived from an EMBL/GenBank/DDBJ whole genome shotgun (WGS) entry which is preliminary data.</text>
</comment>
<name>A0ABS0C079_9GAMM</name>
<dbReference type="InterPro" id="IPR036388">
    <property type="entry name" value="WH-like_DNA-bd_sf"/>
</dbReference>
<dbReference type="InterPro" id="IPR039425">
    <property type="entry name" value="RNA_pol_sigma-70-like"/>
</dbReference>
<evidence type="ECO:0000256" key="7">
    <source>
        <dbReference type="SAM" id="Coils"/>
    </source>
</evidence>
<evidence type="ECO:0000256" key="3">
    <source>
        <dbReference type="ARBA" id="ARBA00023082"/>
    </source>
</evidence>
<dbReference type="Pfam" id="PF04542">
    <property type="entry name" value="Sigma70_r2"/>
    <property type="match status" value="1"/>
</dbReference>
<evidence type="ECO:0000256" key="4">
    <source>
        <dbReference type="ARBA" id="ARBA00023125"/>
    </source>
</evidence>
<dbReference type="InterPro" id="IPR000838">
    <property type="entry name" value="RNA_pol_sigma70_ECF_CS"/>
</dbReference>
<feature type="domain" description="RNA polymerase sigma factor 70 region 4 type 2" evidence="9">
    <location>
        <begin position="119"/>
        <end position="171"/>
    </location>
</feature>
<evidence type="ECO:0000256" key="5">
    <source>
        <dbReference type="ARBA" id="ARBA00023163"/>
    </source>
</evidence>
<dbReference type="SUPFAM" id="SSF88946">
    <property type="entry name" value="Sigma2 domain of RNA polymerase sigma factors"/>
    <property type="match status" value="1"/>
</dbReference>
<dbReference type="InterPro" id="IPR013249">
    <property type="entry name" value="RNA_pol_sigma70_r4_t2"/>
</dbReference>
<dbReference type="InterPro" id="IPR013325">
    <property type="entry name" value="RNA_pol_sigma_r2"/>
</dbReference>
<dbReference type="PANTHER" id="PTHR43133:SF8">
    <property type="entry name" value="RNA POLYMERASE SIGMA FACTOR HI_1459-RELATED"/>
    <property type="match status" value="1"/>
</dbReference>
<evidence type="ECO:0000313" key="11">
    <source>
        <dbReference type="Proteomes" id="UP001193680"/>
    </source>
</evidence>
<dbReference type="InterPro" id="IPR014284">
    <property type="entry name" value="RNA_pol_sigma-70_dom"/>
</dbReference>
<reference evidence="10 11" key="1">
    <citation type="submission" date="2020-06" db="EMBL/GenBank/DDBJ databases">
        <authorList>
            <person name="Scott K."/>
        </authorList>
    </citation>
    <scope>NUCLEOTIDE SEQUENCE [LARGE SCALE GENOMIC DNA]</scope>
    <source>
        <strain evidence="10 11">HH1</strain>
    </source>
</reference>
<feature type="domain" description="RNA polymerase sigma-70 region 2" evidence="8">
    <location>
        <begin position="29"/>
        <end position="90"/>
    </location>
</feature>
<keyword evidence="5 6" id="KW-0804">Transcription</keyword>
<dbReference type="Gene3D" id="1.10.1740.10">
    <property type="match status" value="1"/>
</dbReference>
<dbReference type="Pfam" id="PF08281">
    <property type="entry name" value="Sigma70_r4_2"/>
    <property type="match status" value="1"/>
</dbReference>
<evidence type="ECO:0000256" key="1">
    <source>
        <dbReference type="ARBA" id="ARBA00010641"/>
    </source>
</evidence>
<keyword evidence="7" id="KW-0175">Coiled coil</keyword>
<accession>A0ABS0C079</accession>
<evidence type="ECO:0000313" key="10">
    <source>
        <dbReference type="EMBL" id="MBF6058700.1"/>
    </source>
</evidence>
<dbReference type="PANTHER" id="PTHR43133">
    <property type="entry name" value="RNA POLYMERASE ECF-TYPE SIGMA FACTO"/>
    <property type="match status" value="1"/>
</dbReference>
<dbReference type="InterPro" id="IPR007627">
    <property type="entry name" value="RNA_pol_sigma70_r2"/>
</dbReference>
<dbReference type="NCBIfam" id="TIGR02937">
    <property type="entry name" value="sigma70-ECF"/>
    <property type="match status" value="1"/>
</dbReference>
<dbReference type="RefSeq" id="WP_185978847.1">
    <property type="nucleotide sequence ID" value="NZ_JACBGI020000025.1"/>
</dbReference>